<dbReference type="PANTHER" id="PTHR31297:SF13">
    <property type="entry name" value="PUTATIVE-RELATED"/>
    <property type="match status" value="1"/>
</dbReference>
<dbReference type="Gene3D" id="3.20.20.80">
    <property type="entry name" value="Glycosidases"/>
    <property type="match status" value="1"/>
</dbReference>
<dbReference type="InterPro" id="IPR001547">
    <property type="entry name" value="Glyco_hydro_5"/>
</dbReference>
<dbReference type="Pfam" id="PF00150">
    <property type="entry name" value="Cellulase"/>
    <property type="match status" value="1"/>
</dbReference>
<evidence type="ECO:0000256" key="1">
    <source>
        <dbReference type="ARBA" id="ARBA00022801"/>
    </source>
</evidence>
<dbReference type="GO" id="GO:0016787">
    <property type="term" value="F:hydrolase activity"/>
    <property type="evidence" value="ECO:0007669"/>
    <property type="project" value="UniProtKB-KW"/>
</dbReference>
<keyword evidence="4" id="KW-0732">Signal</keyword>
<dbReference type="InterPro" id="IPR050386">
    <property type="entry name" value="Glycosyl_hydrolase_5"/>
</dbReference>
<evidence type="ECO:0000256" key="2">
    <source>
        <dbReference type="ARBA" id="ARBA00023295"/>
    </source>
</evidence>
<reference evidence="6" key="1">
    <citation type="submission" date="2021-07" db="EMBL/GenBank/DDBJ databases">
        <title>Neiella marina sp. nov., isolated from the intestinal content of sea cucumber Apostichopus japonicus.</title>
        <authorList>
            <person name="Bai X."/>
        </authorList>
    </citation>
    <scope>NUCLEOTIDE SEQUENCE</scope>
    <source>
        <strain evidence="6">126</strain>
    </source>
</reference>
<dbReference type="SUPFAM" id="SSF51445">
    <property type="entry name" value="(Trans)glycosidases"/>
    <property type="match status" value="1"/>
</dbReference>
<keyword evidence="1 3" id="KW-0378">Hydrolase</keyword>
<proteinExistence type="inferred from homology"/>
<comment type="similarity">
    <text evidence="3">Belongs to the glycosyl hydrolase 5 (cellulase A) family.</text>
</comment>
<evidence type="ECO:0000256" key="4">
    <source>
        <dbReference type="SAM" id="SignalP"/>
    </source>
</evidence>
<dbReference type="InterPro" id="IPR017853">
    <property type="entry name" value="GH"/>
</dbReference>
<name>A0ABS7EH92_9GAMM</name>
<organism evidence="6 7">
    <name type="scientific">Neiella holothuriorum</name>
    <dbReference type="NCBI Taxonomy" id="2870530"/>
    <lineage>
        <taxon>Bacteria</taxon>
        <taxon>Pseudomonadati</taxon>
        <taxon>Pseudomonadota</taxon>
        <taxon>Gammaproteobacteria</taxon>
        <taxon>Alteromonadales</taxon>
        <taxon>Echinimonadaceae</taxon>
        <taxon>Neiella</taxon>
    </lineage>
</organism>
<dbReference type="PANTHER" id="PTHR31297">
    <property type="entry name" value="GLUCAN ENDO-1,6-BETA-GLUCOSIDASE B"/>
    <property type="match status" value="1"/>
</dbReference>
<dbReference type="RefSeq" id="WP_220104276.1">
    <property type="nucleotide sequence ID" value="NZ_JAHZSS010000012.1"/>
</dbReference>
<feature type="chain" id="PRO_5045836863" evidence="4">
    <location>
        <begin position="35"/>
        <end position="437"/>
    </location>
</feature>
<feature type="signal peptide" evidence="4">
    <location>
        <begin position="1"/>
        <end position="34"/>
    </location>
</feature>
<evidence type="ECO:0000256" key="3">
    <source>
        <dbReference type="RuleBase" id="RU361153"/>
    </source>
</evidence>
<keyword evidence="2 3" id="KW-0326">Glycosidase</keyword>
<comment type="caution">
    <text evidence="6">The sequence shown here is derived from an EMBL/GenBank/DDBJ whole genome shotgun (WGS) entry which is preliminary data.</text>
</comment>
<feature type="domain" description="Glycoside hydrolase family 5" evidence="5">
    <location>
        <begin position="108"/>
        <end position="369"/>
    </location>
</feature>
<dbReference type="Proteomes" id="UP001166251">
    <property type="component" value="Unassembled WGS sequence"/>
</dbReference>
<gene>
    <name evidence="6" type="ORF">K0504_11145</name>
</gene>
<sequence>MPFHAQIYQYFSLAMKALTWGFSICILTVAVAQASNDEPTSHVTIKGAELIDQQGNTVVLRGFGVGGWLMPEGYMLDFPKPHDSPQAIRRAIVDMTDEATAQTFFKRYEQNYVTESDIAQVAAWGFNSIRLPFNAERLMPRDQQGGTSYVFDPSGVALIDNLVAWASKHHLYVILDMHAAPGGQSIHNIADSGGVARLWEQSEIYWPQTIALWQMLAERYKSNPWVIGYDVLNEPMMPGTEALGKSKMDQHDNTQLRAFYIELTKAFRAVDNGTKIMFLEGGFWGQNMKDLLPAWDPNIAYSYHAYPAPTSIAEFPQSVQDVMDAGHPVWFGEWGENWNELDWHDWLAFNTQVTALMEARPVGWSWWTTKKFARSTQPWQCFHPAGFSVIRNYLSNRGPKPEKDVAKRILLQMADNLATDQCHFNRGLVEALGGSVK</sequence>
<protein>
    <submittedName>
        <fullName evidence="6">Glycoside hydrolase family 5 protein</fullName>
    </submittedName>
</protein>
<keyword evidence="7" id="KW-1185">Reference proteome</keyword>
<accession>A0ABS7EH92</accession>
<dbReference type="EMBL" id="JAHZSS010000012">
    <property type="protein sequence ID" value="MBW8191594.1"/>
    <property type="molecule type" value="Genomic_DNA"/>
</dbReference>
<evidence type="ECO:0000313" key="7">
    <source>
        <dbReference type="Proteomes" id="UP001166251"/>
    </source>
</evidence>
<evidence type="ECO:0000259" key="5">
    <source>
        <dbReference type="Pfam" id="PF00150"/>
    </source>
</evidence>
<evidence type="ECO:0000313" key="6">
    <source>
        <dbReference type="EMBL" id="MBW8191594.1"/>
    </source>
</evidence>